<name>T1JJ97_STRMM</name>
<proteinExistence type="predicted"/>
<dbReference type="HOGENOM" id="CLU_2200222_0_0_1"/>
<dbReference type="AlphaFoldDB" id="T1JJ97"/>
<sequence>MKKLVRPISFTLSKPGQDEVIMGTSFDDIIEFFGENGVLDFSHNPEFEQEEKEIRLNLSKDQRFDPDKSYRELTSAEKHEIFPTLLEYYQDFLHKVAKSNGYTFRIII</sequence>
<reference evidence="1" key="2">
    <citation type="submission" date="2015-02" db="UniProtKB">
        <authorList>
            <consortium name="EnsemblMetazoa"/>
        </authorList>
    </citation>
    <scope>IDENTIFICATION</scope>
</reference>
<protein>
    <submittedName>
        <fullName evidence="1">Uncharacterized protein</fullName>
    </submittedName>
</protein>
<accession>T1JJ97</accession>
<keyword evidence="2" id="KW-1185">Reference proteome</keyword>
<organism evidence="1 2">
    <name type="scientific">Strigamia maritima</name>
    <name type="common">European centipede</name>
    <name type="synonym">Geophilus maritimus</name>
    <dbReference type="NCBI Taxonomy" id="126957"/>
    <lineage>
        <taxon>Eukaryota</taxon>
        <taxon>Metazoa</taxon>
        <taxon>Ecdysozoa</taxon>
        <taxon>Arthropoda</taxon>
        <taxon>Myriapoda</taxon>
        <taxon>Chilopoda</taxon>
        <taxon>Pleurostigmophora</taxon>
        <taxon>Geophilomorpha</taxon>
        <taxon>Linotaeniidae</taxon>
        <taxon>Strigamia</taxon>
    </lineage>
</organism>
<evidence type="ECO:0000313" key="2">
    <source>
        <dbReference type="Proteomes" id="UP000014500"/>
    </source>
</evidence>
<dbReference type="EnsemblMetazoa" id="SMAR013927-RA">
    <property type="protein sequence ID" value="SMAR013927-PA"/>
    <property type="gene ID" value="SMAR013927"/>
</dbReference>
<dbReference type="Proteomes" id="UP000014500">
    <property type="component" value="Unassembled WGS sequence"/>
</dbReference>
<reference evidence="2" key="1">
    <citation type="submission" date="2011-05" db="EMBL/GenBank/DDBJ databases">
        <authorList>
            <person name="Richards S.R."/>
            <person name="Qu J."/>
            <person name="Jiang H."/>
            <person name="Jhangiani S.N."/>
            <person name="Agravi P."/>
            <person name="Goodspeed R."/>
            <person name="Gross S."/>
            <person name="Mandapat C."/>
            <person name="Jackson L."/>
            <person name="Mathew T."/>
            <person name="Pu L."/>
            <person name="Thornton R."/>
            <person name="Saada N."/>
            <person name="Wilczek-Boney K.B."/>
            <person name="Lee S."/>
            <person name="Kovar C."/>
            <person name="Wu Y."/>
            <person name="Scherer S.E."/>
            <person name="Worley K.C."/>
            <person name="Muzny D.M."/>
            <person name="Gibbs R."/>
        </authorList>
    </citation>
    <scope>NUCLEOTIDE SEQUENCE</scope>
    <source>
        <strain evidence="2">Brora</strain>
    </source>
</reference>
<dbReference type="EMBL" id="JH431165">
    <property type="status" value="NOT_ANNOTATED_CDS"/>
    <property type="molecule type" value="Genomic_DNA"/>
</dbReference>
<evidence type="ECO:0000313" key="1">
    <source>
        <dbReference type="EnsemblMetazoa" id="SMAR013927-PA"/>
    </source>
</evidence>